<dbReference type="SUPFAM" id="SSF55347">
    <property type="entry name" value="Glyceraldehyde-3-phosphate dehydrogenase-like, C-terminal domain"/>
    <property type="match status" value="1"/>
</dbReference>
<dbReference type="SUPFAM" id="SSF51735">
    <property type="entry name" value="NAD(P)-binding Rossmann-fold domains"/>
    <property type="match status" value="1"/>
</dbReference>
<dbReference type="EMBL" id="LBTU01000035">
    <property type="protein sequence ID" value="KKQ46554.1"/>
    <property type="molecule type" value="Genomic_DNA"/>
</dbReference>
<evidence type="ECO:0000313" key="4">
    <source>
        <dbReference type="Proteomes" id="UP000034430"/>
    </source>
</evidence>
<dbReference type="PIRSF" id="PIRSF015578">
    <property type="entry name" value="Myoinos-ppht_syn"/>
    <property type="match status" value="1"/>
</dbReference>
<comment type="caution">
    <text evidence="3">The sequence shown here is derived from an EMBL/GenBank/DDBJ whole genome shotgun (WGS) entry which is preliminary data.</text>
</comment>
<dbReference type="Gene3D" id="3.30.360.10">
    <property type="entry name" value="Dihydrodipicolinate Reductase, domain 2"/>
    <property type="match status" value="1"/>
</dbReference>
<dbReference type="GO" id="GO:0006021">
    <property type="term" value="P:inositol biosynthetic process"/>
    <property type="evidence" value="ECO:0007669"/>
    <property type="project" value="InterPro"/>
</dbReference>
<dbReference type="InterPro" id="IPR036291">
    <property type="entry name" value="NAD(P)-bd_dom_sf"/>
</dbReference>
<evidence type="ECO:0000259" key="2">
    <source>
        <dbReference type="Pfam" id="PF01658"/>
    </source>
</evidence>
<reference evidence="3 4" key="1">
    <citation type="journal article" date="2015" name="Nature">
        <title>rRNA introns, odd ribosomes, and small enigmatic genomes across a large radiation of phyla.</title>
        <authorList>
            <person name="Brown C.T."/>
            <person name="Hug L.A."/>
            <person name="Thomas B.C."/>
            <person name="Sharon I."/>
            <person name="Castelle C.J."/>
            <person name="Singh A."/>
            <person name="Wilkins M.J."/>
            <person name="Williams K.H."/>
            <person name="Banfield J.F."/>
        </authorList>
    </citation>
    <scope>NUCLEOTIDE SEQUENCE [LARGE SCALE GENOMIC DNA]</scope>
</reference>
<accession>A0A0G0KBQ8</accession>
<feature type="domain" description="Myo-inositol-1-phosphate synthase GAPDH-like" evidence="2">
    <location>
        <begin position="193"/>
        <end position="299"/>
    </location>
</feature>
<dbReference type="Pfam" id="PF01658">
    <property type="entry name" value="Inos-1-P_synth"/>
    <property type="match status" value="1"/>
</dbReference>
<dbReference type="PANTHER" id="PTHR43125">
    <property type="entry name" value="INOSITOL-3-PHOSPHATE SYNTHASE"/>
    <property type="match status" value="1"/>
</dbReference>
<proteinExistence type="inferred from homology"/>
<dbReference type="GO" id="GO:0008654">
    <property type="term" value="P:phospholipid biosynthetic process"/>
    <property type="evidence" value="ECO:0007669"/>
    <property type="project" value="InterPro"/>
</dbReference>
<dbReference type="PANTHER" id="PTHR43125:SF1">
    <property type="entry name" value="INOSITOL-3-PHOSPHATE SYNTHASE"/>
    <property type="match status" value="1"/>
</dbReference>
<comment type="similarity">
    <text evidence="1">Belongs to the myo-inositol 1-phosphate synthase family.</text>
</comment>
<dbReference type="Gene3D" id="3.40.50.720">
    <property type="entry name" value="NAD(P)-binding Rossmann-like Domain"/>
    <property type="match status" value="1"/>
</dbReference>
<name>A0A0G0KBQ8_9BACT</name>
<dbReference type="InterPro" id="IPR013021">
    <property type="entry name" value="Myo-inos-1-P_Synthase_GAPDH"/>
</dbReference>
<dbReference type="PATRIC" id="fig|1619028.3.peg.476"/>
<sequence length="356" mass="39478">MNKSKKIKVALVGIGNCASSLVQGVSFYSKSENAGVGLMHHNFAGFNVSDIEFVAAFDVDKRKVGRDLAEAIFQEPNCAKKFQGVELLNIKVLKGYVLDGVAPHMQEYFIVDDEQKPVDIAQELHKSGAEMLISYLPVGSAEASRFYANEAIRAGVGFINAIPEFICSKPEWITKFKEKGIPCAGDDIKSQFGATILHRIITRFIADRGHKIDNTYQLNIGGNTDFLNMKDESRLASKRLSKTNAVTSILEEKEFGVRIGPSDYIPHLNDNKICYINVKGKQFGGLPFELDIKLSVEDSPNSAGVMVDVIRAMRVAIDRGISGNLEAISAYYFKSPEVQYRDDIARTMVEDFINFK</sequence>
<dbReference type="GO" id="GO:0004512">
    <property type="term" value="F:inositol-3-phosphate synthase activity"/>
    <property type="evidence" value="ECO:0007669"/>
    <property type="project" value="InterPro"/>
</dbReference>
<dbReference type="Proteomes" id="UP000034430">
    <property type="component" value="Unassembled WGS sequence"/>
</dbReference>
<dbReference type="InterPro" id="IPR002587">
    <property type="entry name" value="Myo-inos-1-P_Synthase"/>
</dbReference>
<dbReference type="AlphaFoldDB" id="A0A0G0KBQ8"/>
<gene>
    <name evidence="3" type="ORF">US65_C0035G0002</name>
</gene>
<evidence type="ECO:0000256" key="1">
    <source>
        <dbReference type="ARBA" id="ARBA00010813"/>
    </source>
</evidence>
<dbReference type="InterPro" id="IPR052199">
    <property type="entry name" value="MIPS"/>
</dbReference>
<evidence type="ECO:0000313" key="3">
    <source>
        <dbReference type="EMBL" id="KKQ46554.1"/>
    </source>
</evidence>
<protein>
    <recommendedName>
        <fullName evidence="2">Myo-inositol-1-phosphate synthase GAPDH-like domain-containing protein</fullName>
    </recommendedName>
</protein>
<organism evidence="3 4">
    <name type="scientific">Candidatus Yanofskybacteria bacterium GW2011_GWC2_37_9</name>
    <dbReference type="NCBI Taxonomy" id="1619028"/>
    <lineage>
        <taxon>Bacteria</taxon>
        <taxon>Candidatus Yanofskyibacteriota</taxon>
    </lineage>
</organism>